<name>A0A6C0LVU7_9ZZZZ</name>
<dbReference type="AlphaFoldDB" id="A0A6C0LVU7"/>
<accession>A0A6C0LVU7</accession>
<sequence>MDVNINNLINDNIILKNQIDFLMNCITNQMRNLELLCECSKNDLIHKDFLKPFYKKSYKYNIYIS</sequence>
<organism evidence="1">
    <name type="scientific">viral metagenome</name>
    <dbReference type="NCBI Taxonomy" id="1070528"/>
    <lineage>
        <taxon>unclassified sequences</taxon>
        <taxon>metagenomes</taxon>
        <taxon>organismal metagenomes</taxon>
    </lineage>
</organism>
<protein>
    <submittedName>
        <fullName evidence="1">Uncharacterized protein</fullName>
    </submittedName>
</protein>
<reference evidence="1" key="1">
    <citation type="journal article" date="2020" name="Nature">
        <title>Giant virus diversity and host interactions through global metagenomics.</title>
        <authorList>
            <person name="Schulz F."/>
            <person name="Roux S."/>
            <person name="Paez-Espino D."/>
            <person name="Jungbluth S."/>
            <person name="Walsh D.A."/>
            <person name="Denef V.J."/>
            <person name="McMahon K.D."/>
            <person name="Konstantinidis K.T."/>
            <person name="Eloe-Fadrosh E.A."/>
            <person name="Kyrpides N.C."/>
            <person name="Woyke T."/>
        </authorList>
    </citation>
    <scope>NUCLEOTIDE SEQUENCE</scope>
    <source>
        <strain evidence="1">GVMAG-S-1017244-22</strain>
    </source>
</reference>
<dbReference type="EMBL" id="MN740580">
    <property type="protein sequence ID" value="QHU34747.1"/>
    <property type="molecule type" value="Genomic_DNA"/>
</dbReference>
<evidence type="ECO:0000313" key="1">
    <source>
        <dbReference type="EMBL" id="QHU34747.1"/>
    </source>
</evidence>
<proteinExistence type="predicted"/>